<dbReference type="PROSITE" id="PS50893">
    <property type="entry name" value="ABC_TRANSPORTER_2"/>
    <property type="match status" value="1"/>
</dbReference>
<feature type="compositionally biased region" description="Polar residues" evidence="17">
    <location>
        <begin position="1"/>
        <end position="10"/>
    </location>
</feature>
<dbReference type="HOGENOM" id="CLU_001370_2_1_11"/>
<dbReference type="InterPro" id="IPR003439">
    <property type="entry name" value="ABC_transporter-like_ATP-bd"/>
</dbReference>
<evidence type="ECO:0000256" key="12">
    <source>
        <dbReference type="ARBA" id="ARBA00023125"/>
    </source>
</evidence>
<feature type="region of interest" description="Disordered" evidence="17">
    <location>
        <begin position="573"/>
        <end position="623"/>
    </location>
</feature>
<dbReference type="KEGG" id="kse:Ksed_05010"/>
<feature type="region of interest" description="Disordered" evidence="17">
    <location>
        <begin position="1"/>
        <end position="20"/>
    </location>
</feature>
<dbReference type="RefSeq" id="WP_012801989.1">
    <property type="nucleotide sequence ID" value="NC_013169.1"/>
</dbReference>
<feature type="compositionally biased region" description="Low complexity" evidence="17">
    <location>
        <begin position="600"/>
        <end position="610"/>
    </location>
</feature>
<keyword evidence="9" id="KW-0862">Zinc</keyword>
<dbReference type="GO" id="GO:0008270">
    <property type="term" value="F:zinc ion binding"/>
    <property type="evidence" value="ECO:0007669"/>
    <property type="project" value="UniProtKB-KW"/>
</dbReference>
<dbReference type="PANTHER" id="PTHR43152:SF1">
    <property type="entry name" value="UVRA PROTEIN"/>
    <property type="match status" value="1"/>
</dbReference>
<dbReference type="eggNOG" id="COG0178">
    <property type="taxonomic scope" value="Bacteria"/>
</dbReference>
<reference evidence="19 20" key="1">
    <citation type="journal article" date="2009" name="Stand. Genomic Sci.">
        <title>Complete genome sequence of Kytococcus sedentarius type strain (541).</title>
        <authorList>
            <person name="Sims D."/>
            <person name="Brettin T."/>
            <person name="Detter J.C."/>
            <person name="Han C."/>
            <person name="Lapidus A."/>
            <person name="Copeland A."/>
            <person name="Glavina Del Rio T."/>
            <person name="Nolan M."/>
            <person name="Chen F."/>
            <person name="Lucas S."/>
            <person name="Tice H."/>
            <person name="Cheng J.F."/>
            <person name="Bruce D."/>
            <person name="Goodwin L."/>
            <person name="Pitluck S."/>
            <person name="Ovchinnikova G."/>
            <person name="Pati A."/>
            <person name="Ivanova N."/>
            <person name="Mavrommatis K."/>
            <person name="Chen A."/>
            <person name="Palaniappan K."/>
            <person name="D'haeseleer P."/>
            <person name="Chain P."/>
            <person name="Bristow J."/>
            <person name="Eisen J.A."/>
            <person name="Markowitz V."/>
            <person name="Hugenholtz P."/>
            <person name="Schneider S."/>
            <person name="Goker M."/>
            <person name="Pukall R."/>
            <person name="Kyrpides N.C."/>
            <person name="Klenk H.P."/>
        </authorList>
    </citation>
    <scope>NUCLEOTIDE SEQUENCE [LARGE SCALE GENOMIC DNA]</scope>
    <source>
        <strain evidence="20">ATCC 14392 / DSM 20547 / JCM 11482 / CCUG 33030 / NBRC 15357 / NCTC 11040 / CCM 314 / 541</strain>
    </source>
</reference>
<evidence type="ECO:0000256" key="8">
    <source>
        <dbReference type="ARBA" id="ARBA00022771"/>
    </source>
</evidence>
<dbReference type="GO" id="GO:0006281">
    <property type="term" value="P:DNA repair"/>
    <property type="evidence" value="ECO:0007669"/>
    <property type="project" value="UniProtKB-KW"/>
</dbReference>
<dbReference type="PROSITE" id="PS00211">
    <property type="entry name" value="ABC_TRANSPORTER_1"/>
    <property type="match status" value="2"/>
</dbReference>
<dbReference type="STRING" id="478801.Ksed_05010"/>
<dbReference type="EMBL" id="CP001686">
    <property type="protein sequence ID" value="ACV05571.1"/>
    <property type="molecule type" value="Genomic_DNA"/>
</dbReference>
<dbReference type="PANTHER" id="PTHR43152">
    <property type="entry name" value="UVRABC SYSTEM PROTEIN A"/>
    <property type="match status" value="1"/>
</dbReference>
<dbReference type="InterPro" id="IPR027417">
    <property type="entry name" value="P-loop_NTPase"/>
</dbReference>
<keyword evidence="8" id="KW-0863">Zinc-finger</keyword>
<evidence type="ECO:0000256" key="16">
    <source>
        <dbReference type="ARBA" id="ARBA00042156"/>
    </source>
</evidence>
<keyword evidence="6" id="KW-0227">DNA damage</keyword>
<evidence type="ECO:0000256" key="1">
    <source>
        <dbReference type="ARBA" id="ARBA00004496"/>
    </source>
</evidence>
<evidence type="ECO:0000313" key="19">
    <source>
        <dbReference type="EMBL" id="ACV05571.1"/>
    </source>
</evidence>
<evidence type="ECO:0000256" key="17">
    <source>
        <dbReference type="SAM" id="MobiDB-lite"/>
    </source>
</evidence>
<evidence type="ECO:0000256" key="14">
    <source>
        <dbReference type="ARBA" id="ARBA00038000"/>
    </source>
</evidence>
<evidence type="ECO:0000256" key="6">
    <source>
        <dbReference type="ARBA" id="ARBA00022763"/>
    </source>
</evidence>
<keyword evidence="7" id="KW-0228">DNA excision</keyword>
<feature type="compositionally biased region" description="Low complexity" evidence="17">
    <location>
        <begin position="490"/>
        <end position="506"/>
    </location>
</feature>
<keyword evidence="20" id="KW-1185">Reference proteome</keyword>
<accession>C7NL29</accession>
<organism evidence="19 20">
    <name type="scientific">Kytococcus sedentarius (strain ATCC 14392 / DSM 20547 / JCM 11482 / CCUG 33030 / NBRC 15357 / NCTC 11040 / CCM 314 / 541)</name>
    <name type="common">Micrococcus sedentarius</name>
    <dbReference type="NCBI Taxonomy" id="478801"/>
    <lineage>
        <taxon>Bacteria</taxon>
        <taxon>Bacillati</taxon>
        <taxon>Actinomycetota</taxon>
        <taxon>Actinomycetes</taxon>
        <taxon>Micrococcales</taxon>
        <taxon>Kytococcaceae</taxon>
        <taxon>Kytococcus</taxon>
    </lineage>
</organism>
<keyword evidence="10" id="KW-0067">ATP-binding</keyword>
<evidence type="ECO:0000256" key="5">
    <source>
        <dbReference type="ARBA" id="ARBA00022741"/>
    </source>
</evidence>
<dbReference type="SUPFAM" id="SSF52540">
    <property type="entry name" value="P-loop containing nucleoside triphosphate hydrolases"/>
    <property type="match status" value="2"/>
</dbReference>
<evidence type="ECO:0000256" key="15">
    <source>
        <dbReference type="ARBA" id="ARBA00039316"/>
    </source>
</evidence>
<dbReference type="GO" id="GO:0016887">
    <property type="term" value="F:ATP hydrolysis activity"/>
    <property type="evidence" value="ECO:0007669"/>
    <property type="project" value="InterPro"/>
</dbReference>
<evidence type="ECO:0000256" key="10">
    <source>
        <dbReference type="ARBA" id="ARBA00022840"/>
    </source>
</evidence>
<keyword evidence="3" id="KW-0479">Metal-binding</keyword>
<dbReference type="Gene3D" id="3.40.50.300">
    <property type="entry name" value="P-loop containing nucleotide triphosphate hydrolases"/>
    <property type="match status" value="2"/>
</dbReference>
<evidence type="ECO:0000259" key="18">
    <source>
        <dbReference type="PROSITE" id="PS50893"/>
    </source>
</evidence>
<protein>
    <recommendedName>
        <fullName evidence="15">UvrABC system protein A</fullName>
    </recommendedName>
    <alternativeName>
        <fullName evidence="16">Excinuclease ABC subunit A</fullName>
    </alternativeName>
</protein>
<evidence type="ECO:0000256" key="2">
    <source>
        <dbReference type="ARBA" id="ARBA00022490"/>
    </source>
</evidence>
<dbReference type="InterPro" id="IPR017871">
    <property type="entry name" value="ABC_transporter-like_CS"/>
</dbReference>
<dbReference type="GO" id="GO:0004518">
    <property type="term" value="F:nuclease activity"/>
    <property type="evidence" value="ECO:0007669"/>
    <property type="project" value="UniProtKB-KW"/>
</dbReference>
<keyword evidence="5" id="KW-0547">Nucleotide-binding</keyword>
<comment type="subcellular location">
    <subcellularLocation>
        <location evidence="1">Cytoplasm</location>
    </subcellularLocation>
</comment>
<dbReference type="Gene3D" id="1.10.8.280">
    <property type="entry name" value="ABC transporter ATPase domain-like"/>
    <property type="match status" value="1"/>
</dbReference>
<evidence type="ECO:0000256" key="3">
    <source>
        <dbReference type="ARBA" id="ARBA00022723"/>
    </source>
</evidence>
<evidence type="ECO:0000256" key="4">
    <source>
        <dbReference type="ARBA" id="ARBA00022737"/>
    </source>
</evidence>
<sequence>MTSGSPSIPTAPTLPASSDGHITVTGARLHNLRDVTVSIPRDRLVAVTGVSGSGKSSLAFGTVHAEAQRRYFETVAPFARRLIHAAVDPQVRSITGLPPAVALGQQATTSGTSSRSTVGTVTHTGNTLRMVFSRCGDYPTGAAHLDSDAFSVNTAVGACPECSGLGVVHEPTEASMVPDPDLSIAEGAIAAWPGAWQGKNYRDITATLGYDITSSWRDLPAADRQWILFTDDQPVVQVVPERDPERIQRPYSGTFSSARRYLMRTLSETKSATQWARALRFVETTPCPACDGHGLRADALAVTWQGRSLPDAAALPLAELADLARRRRHALPDEGGSAREGAERLLLGDLLARLDVLLELGLGHLSLGRRSTTVSPGEMQRLRLATLLHTGLFGVVYVLDEPSAGLHPRDTEALLRVLRRLVDAGNTVLVVEHDMAVVAACDWVVDVGPGAGEGGGRVLHSGPVDELAGVAESVTGRYLAQPIHPAEVLGADATGGSTSAGTPGDDLAAEPLPAPRTGSGQLVASGLRRHTVRGVDLTLPLGAVSVVTGVSGSGKSSLLDALADVVAMHAQEVSTEAAEEHGEPGTQDVGHPGEGHPGEDAAGAALTASGTGTGQGTPPAPARVVLTGGRVERLVRITQKPIGRSPRSTLATYTGAMDRIRSLFAATDDAQERGYGAGRFSFNTTPGRCPTCEGQGSVSVELLFMPGTYSTCPECHGARYDAETLQVHWEGHRIDEVLGWTVAEARERFAEHPQLARTFGALADLGLDYLTLGHPATDLSGGEAQRIKLATELRVQRRTPTLYLFDEPTTGLHPADVHRLLRQLHGLAGASHTVVLAEHDAVAVATADHVVEMGPGAGGAGGRVVAAGIRSSFVA</sequence>
<dbReference type="Pfam" id="PF17755">
    <property type="entry name" value="UvrA_DNA-bind"/>
    <property type="match status" value="1"/>
</dbReference>
<keyword evidence="11" id="KW-0267">Excision nuclease</keyword>
<gene>
    <name evidence="19" type="ordered locus">Ksed_05010</name>
</gene>
<evidence type="ECO:0000313" key="20">
    <source>
        <dbReference type="Proteomes" id="UP000006666"/>
    </source>
</evidence>
<keyword evidence="13" id="KW-0234">DNA repair</keyword>
<evidence type="ECO:0000256" key="11">
    <source>
        <dbReference type="ARBA" id="ARBA00022881"/>
    </source>
</evidence>
<feature type="domain" description="ABC transporter" evidence="18">
    <location>
        <begin position="517"/>
        <end position="874"/>
    </location>
</feature>
<dbReference type="Proteomes" id="UP000006666">
    <property type="component" value="Chromosome"/>
</dbReference>
<feature type="region of interest" description="Disordered" evidence="17">
    <location>
        <begin position="489"/>
        <end position="518"/>
    </location>
</feature>
<dbReference type="InterPro" id="IPR041552">
    <property type="entry name" value="UvrA_DNA-bd"/>
</dbReference>
<dbReference type="GO" id="GO:0003677">
    <property type="term" value="F:DNA binding"/>
    <property type="evidence" value="ECO:0007669"/>
    <property type="project" value="UniProtKB-KW"/>
</dbReference>
<dbReference type="GO" id="GO:0005737">
    <property type="term" value="C:cytoplasm"/>
    <property type="evidence" value="ECO:0007669"/>
    <property type="project" value="UniProtKB-SubCell"/>
</dbReference>
<dbReference type="GO" id="GO:0005524">
    <property type="term" value="F:ATP binding"/>
    <property type="evidence" value="ECO:0007669"/>
    <property type="project" value="UniProtKB-KW"/>
</dbReference>
<keyword evidence="12" id="KW-0238">DNA-binding</keyword>
<proteinExistence type="inferred from homology"/>
<evidence type="ECO:0000256" key="13">
    <source>
        <dbReference type="ARBA" id="ARBA00023204"/>
    </source>
</evidence>
<keyword evidence="4" id="KW-0677">Repeat</keyword>
<dbReference type="SMART" id="SM00382">
    <property type="entry name" value="AAA"/>
    <property type="match status" value="2"/>
</dbReference>
<name>C7NL29_KYTSD</name>
<evidence type="ECO:0000256" key="7">
    <source>
        <dbReference type="ARBA" id="ARBA00022769"/>
    </source>
</evidence>
<dbReference type="AlphaFoldDB" id="C7NL29"/>
<dbReference type="InterPro" id="IPR003593">
    <property type="entry name" value="AAA+_ATPase"/>
</dbReference>
<keyword evidence="2" id="KW-0963">Cytoplasm</keyword>
<comment type="similarity">
    <text evidence="14">Belongs to the ABC transporter superfamily. UvrA family.</text>
</comment>
<evidence type="ECO:0000256" key="9">
    <source>
        <dbReference type="ARBA" id="ARBA00022833"/>
    </source>
</evidence>
<dbReference type="Gene3D" id="1.20.1580.10">
    <property type="entry name" value="ABC transporter ATPase like domain"/>
    <property type="match status" value="2"/>
</dbReference>